<name>R4JEX6_9CAUD</name>
<keyword evidence="2" id="KW-1185">Reference proteome</keyword>
<protein>
    <recommendedName>
        <fullName evidence="3">Poly-gamma-glutamate hydrolase</fullName>
    </recommendedName>
</protein>
<dbReference type="InterPro" id="IPR038128">
    <property type="entry name" value="Gamma_PGA_hydro_sf"/>
</dbReference>
<reference evidence="1 2" key="1">
    <citation type="submission" date="2013-02" db="EMBL/GenBank/DDBJ databases">
        <authorList>
            <person name="Lukaszewicz M."/>
            <person name="Biegalska A."/>
            <person name="Krasowska A."/>
        </authorList>
    </citation>
    <scope>NUCLEOTIDE SEQUENCE [LARGE SCALE GENOMIC DNA]</scope>
</reference>
<evidence type="ECO:0000313" key="2">
    <source>
        <dbReference type="Proteomes" id="UP000258501"/>
    </source>
</evidence>
<sequence length="208" mass="22918">MADVYQNYEELRAAEPAGESYRIEAAKNSERLIFVAPHAGGIEVATSELTKQLSDSTKESYYLFEGLLSSGNGRLHVTSTNFDEPSCLGLMSTHPDALSLHGYADSAVKNTIVGGLNTELRNLVVEKLQSFGFSAEVASDRFTATDPRNIVNRCTSGKGVQLELSTLQRKSFFENGDWSKGNRENTTSEFFQYVQAVKEAIDVYYGSM</sequence>
<dbReference type="EMBL" id="KC699836">
    <property type="protein sequence ID" value="AGK86858.1"/>
    <property type="molecule type" value="Genomic_DNA"/>
</dbReference>
<organism evidence="1 2">
    <name type="scientific">Bacillus phage SIOphi</name>
    <dbReference type="NCBI Taxonomy" id="1285382"/>
    <lineage>
        <taxon>Viruses</taxon>
        <taxon>Duplodnaviria</taxon>
        <taxon>Heunggongvirae</taxon>
        <taxon>Uroviricota</taxon>
        <taxon>Caudoviricetes</taxon>
        <taxon>Herelleviridae</taxon>
        <taxon>Bastillevirinae</taxon>
        <taxon>Siophivirus</taxon>
        <taxon>Siophivirus SIOphi</taxon>
    </lineage>
</organism>
<accession>R4JEX6</accession>
<dbReference type="Gene3D" id="3.40.630.100">
    <property type="entry name" value="Poly-gamma-glutamate hydrolase, zinc-binding motif"/>
    <property type="match status" value="1"/>
</dbReference>
<dbReference type="Proteomes" id="UP000258501">
    <property type="component" value="Segment"/>
</dbReference>
<gene>
    <name evidence="1" type="ORF">SIOphi_00250</name>
</gene>
<dbReference type="Pfam" id="PF05908">
    <property type="entry name" value="Gamma_PGA_hydro"/>
    <property type="match status" value="1"/>
</dbReference>
<evidence type="ECO:0008006" key="3">
    <source>
        <dbReference type="Google" id="ProtNLM"/>
    </source>
</evidence>
<dbReference type="OrthoDB" id="10969at10239"/>
<dbReference type="InterPro" id="IPR008585">
    <property type="entry name" value="Gamma_PGA_hydro"/>
</dbReference>
<proteinExistence type="predicted"/>
<evidence type="ECO:0000313" key="1">
    <source>
        <dbReference type="EMBL" id="AGK86858.1"/>
    </source>
</evidence>